<dbReference type="InterPro" id="IPR000182">
    <property type="entry name" value="GNAT_dom"/>
</dbReference>
<dbReference type="SUPFAM" id="SSF55729">
    <property type="entry name" value="Acyl-CoA N-acyltransferases (Nat)"/>
    <property type="match status" value="1"/>
</dbReference>
<reference evidence="2 3" key="1">
    <citation type="submission" date="2014-10" db="EMBL/GenBank/DDBJ databases">
        <title>Draft genome of the hookworm Ancylostoma caninum.</title>
        <authorList>
            <person name="Mitreva M."/>
        </authorList>
    </citation>
    <scope>NUCLEOTIDE SEQUENCE [LARGE SCALE GENOMIC DNA]</scope>
    <source>
        <strain evidence="2 3">Baltimore</strain>
    </source>
</reference>
<gene>
    <name evidence="2" type="ORF">ANCCAN_25536</name>
</gene>
<proteinExistence type="predicted"/>
<dbReference type="Gene3D" id="3.40.630.30">
    <property type="match status" value="1"/>
</dbReference>
<keyword evidence="3" id="KW-1185">Reference proteome</keyword>
<dbReference type="InterPro" id="IPR016181">
    <property type="entry name" value="Acyl_CoA_acyltransferase"/>
</dbReference>
<organism evidence="2 3">
    <name type="scientific">Ancylostoma caninum</name>
    <name type="common">Dog hookworm</name>
    <dbReference type="NCBI Taxonomy" id="29170"/>
    <lineage>
        <taxon>Eukaryota</taxon>
        <taxon>Metazoa</taxon>
        <taxon>Ecdysozoa</taxon>
        <taxon>Nematoda</taxon>
        <taxon>Chromadorea</taxon>
        <taxon>Rhabditida</taxon>
        <taxon>Rhabditina</taxon>
        <taxon>Rhabditomorpha</taxon>
        <taxon>Strongyloidea</taxon>
        <taxon>Ancylostomatidae</taxon>
        <taxon>Ancylostomatinae</taxon>
        <taxon>Ancylostoma</taxon>
    </lineage>
</organism>
<accession>A0A368FD16</accession>
<name>A0A368FD16_ANCCA</name>
<dbReference type="PANTHER" id="PTHR20905:SF1">
    <property type="entry name" value="AT07410P-RELATED"/>
    <property type="match status" value="1"/>
</dbReference>
<comment type="caution">
    <text evidence="2">The sequence shown here is derived from an EMBL/GenBank/DDBJ whole genome shotgun (WGS) entry which is preliminary data.</text>
</comment>
<evidence type="ECO:0000313" key="2">
    <source>
        <dbReference type="EMBL" id="RCN28715.1"/>
    </source>
</evidence>
<dbReference type="EMBL" id="JOJR01002376">
    <property type="protein sequence ID" value="RCN28715.1"/>
    <property type="molecule type" value="Genomic_DNA"/>
</dbReference>
<feature type="domain" description="N-acetyltransferase" evidence="1">
    <location>
        <begin position="29"/>
        <end position="219"/>
    </location>
</feature>
<dbReference type="STRING" id="29170.A0A368FD16"/>
<sequence>MGEFWKIFIEETGVEVDAIYRMETVTPTYTIRRATMDDHDAFFNIMVEAYTNTEPIAKALNVSKEDAGEFVKGFLPHYLPQGYSLVMESDGEVVGIYLIQRIDRPNPIYPTGPDPDLPPKIFLIESIAHKLTENFWDMMPLHFTRCMHALYTAVIPSWHFRGAASALTAAGIRMARDMGADVAFAELLSDHVLRLNNPFGFFELRSIPHSHWKDRKGRPLIKIKGANRSVLTVIFLKKTLVDSKL</sequence>
<dbReference type="PANTHER" id="PTHR20905">
    <property type="entry name" value="N-ACETYLTRANSFERASE-RELATED"/>
    <property type="match status" value="1"/>
</dbReference>
<dbReference type="Proteomes" id="UP000252519">
    <property type="component" value="Unassembled WGS sequence"/>
</dbReference>
<protein>
    <recommendedName>
        <fullName evidence="1">N-acetyltransferase domain-containing protein</fullName>
    </recommendedName>
</protein>
<evidence type="ECO:0000313" key="3">
    <source>
        <dbReference type="Proteomes" id="UP000252519"/>
    </source>
</evidence>
<dbReference type="PROSITE" id="PS51186">
    <property type="entry name" value="GNAT"/>
    <property type="match status" value="1"/>
</dbReference>
<dbReference type="OrthoDB" id="5828078at2759"/>
<evidence type="ECO:0000259" key="1">
    <source>
        <dbReference type="PROSITE" id="PS51186"/>
    </source>
</evidence>
<dbReference type="AlphaFoldDB" id="A0A368FD16"/>
<dbReference type="GO" id="GO:0008080">
    <property type="term" value="F:N-acetyltransferase activity"/>
    <property type="evidence" value="ECO:0007669"/>
    <property type="project" value="TreeGrafter"/>
</dbReference>